<dbReference type="AlphaFoldDB" id="A0A6A9QNQ6"/>
<proteinExistence type="predicted"/>
<gene>
    <name evidence="1" type="ORF">GC250_08005</name>
</gene>
<dbReference type="EMBL" id="WGGD01000005">
    <property type="protein sequence ID" value="MUN29378.1"/>
    <property type="molecule type" value="Genomic_DNA"/>
</dbReference>
<evidence type="ECO:0000313" key="1">
    <source>
        <dbReference type="EMBL" id="MUN29378.1"/>
    </source>
</evidence>
<name>A0A6A9QNQ6_SULME</name>
<keyword evidence="2" id="KW-1185">Reference proteome</keyword>
<evidence type="ECO:0000313" key="2">
    <source>
        <dbReference type="Proteomes" id="UP000470772"/>
    </source>
</evidence>
<comment type="caution">
    <text evidence="1">The sequence shown here is derived from an EMBL/GenBank/DDBJ whole genome shotgun (WGS) entry which is preliminary data.</text>
</comment>
<dbReference type="Proteomes" id="UP000470772">
    <property type="component" value="Unassembled WGS sequence"/>
</dbReference>
<dbReference type="RefSeq" id="WP_156016957.1">
    <property type="nucleotide sequence ID" value="NZ_WGGD01000005.1"/>
</dbReference>
<sequence length="285" mass="32494">MKTKVADLPLLGDRYTMTTDKDGLKLINSSGESVNLSLLDLGNEISDEITKNKGIYYKLIPLSMYPDIITFKLIDTVIKIGGLADDLLEASCKKGETYCKYALSKIKEENLPLFKLSTDTLNKIKKIDKSSLFLYEDVRGLYTVDKEIAFEKITSKKILSLEDLYILREMGKIKYILKRSVVHVDSNFPADFIILLSSLTTKRKELLEVIKELTPLKVSECSFRTPEMTDFLRIYSAEFDEFLNKNSILFISDINTAITRNGTKVNIDLTEFFKENKITVMKQSA</sequence>
<reference evidence="1 2" key="1">
    <citation type="submission" date="2019-10" db="EMBL/GenBank/DDBJ databases">
        <title>Sequencing and Assembly of Multiple Reported Metal-Biooxidizing Members of the Extremely Thermoacidophilic Archaeal Family Sulfolobaceae.</title>
        <authorList>
            <person name="Counts J.A."/>
            <person name="Kelly R.M."/>
        </authorList>
    </citation>
    <scope>NUCLEOTIDE SEQUENCE [LARGE SCALE GENOMIC DNA]</scope>
    <source>
        <strain evidence="1 2">DSM 6482</strain>
    </source>
</reference>
<accession>A0A6A9QNQ6</accession>
<protein>
    <submittedName>
        <fullName evidence="1">Uncharacterized protein</fullName>
    </submittedName>
</protein>
<organism evidence="1 2">
    <name type="scientific">Sulfuracidifex metallicus DSM 6482 = JCM 9184</name>
    <dbReference type="NCBI Taxonomy" id="523847"/>
    <lineage>
        <taxon>Archaea</taxon>
        <taxon>Thermoproteota</taxon>
        <taxon>Thermoprotei</taxon>
        <taxon>Sulfolobales</taxon>
        <taxon>Sulfolobaceae</taxon>
        <taxon>Sulfuracidifex</taxon>
    </lineage>
</organism>